<name>A0A1L4D0V2_9BACT</name>
<dbReference type="PANTHER" id="PTHR37945:SF1">
    <property type="entry name" value="EXTRACELLULAR TUNGSTATE BINDING PROTEIN"/>
    <property type="match status" value="1"/>
</dbReference>
<dbReference type="OrthoDB" id="186379at2"/>
<dbReference type="STRING" id="1915309.AXG55_07810"/>
<evidence type="ECO:0000313" key="2">
    <source>
        <dbReference type="EMBL" id="APJ03814.1"/>
    </source>
</evidence>
<dbReference type="Proteomes" id="UP000184731">
    <property type="component" value="Chromosome"/>
</dbReference>
<proteinExistence type="predicted"/>
<evidence type="ECO:0000313" key="3">
    <source>
        <dbReference type="Proteomes" id="UP000184731"/>
    </source>
</evidence>
<dbReference type="KEGG" id="saqi:AXG55_07810"/>
<reference evidence="2 3" key="1">
    <citation type="submission" date="2016-10" db="EMBL/GenBank/DDBJ databases">
        <title>Silvanigrella aquatica sp. nov., isolated from a freshwater lake located in the Black Forest, Germany, description of Silvanigrellaceae fam. nov., Silvanigrellales ord. nov., reclassification of the order Bdellovibrionales in the class Oligoflexia, reclassification of the families Bacteriovoracaceae and Halobacteriovoraceae in the new order Bacteriovoracales ord. nov., and reclassification of the family Pseudobacteriovoracaceae in the order Oligoflexiales.</title>
        <authorList>
            <person name="Hahn M.W."/>
            <person name="Schmidt J."/>
            <person name="Koll U."/>
            <person name="Rohde M."/>
            <person name="Verbag S."/>
            <person name="Pitt A."/>
            <person name="Nakai R."/>
            <person name="Naganuma T."/>
            <person name="Lang E."/>
        </authorList>
    </citation>
    <scope>NUCLEOTIDE SEQUENCE [LARGE SCALE GENOMIC DNA]</scope>
    <source>
        <strain evidence="2 3">MWH-Nonnen-W8red</strain>
    </source>
</reference>
<gene>
    <name evidence="2" type="ORF">AXG55_07810</name>
</gene>
<protein>
    <recommendedName>
        <fullName evidence="1">PBP domain-containing protein</fullName>
    </recommendedName>
</protein>
<dbReference type="InterPro" id="IPR024370">
    <property type="entry name" value="PBP_domain"/>
</dbReference>
<dbReference type="InterPro" id="IPR052738">
    <property type="entry name" value="ABC-Tungstate_binding"/>
</dbReference>
<accession>A0A1L4D0V2</accession>
<dbReference type="Gene3D" id="3.40.190.10">
    <property type="entry name" value="Periplasmic binding protein-like II"/>
    <property type="match status" value="2"/>
</dbReference>
<organism evidence="2 3">
    <name type="scientific">Silvanigrella aquatica</name>
    <dbReference type="NCBI Taxonomy" id="1915309"/>
    <lineage>
        <taxon>Bacteria</taxon>
        <taxon>Pseudomonadati</taxon>
        <taxon>Bdellovibrionota</taxon>
        <taxon>Oligoflexia</taxon>
        <taxon>Silvanigrellales</taxon>
        <taxon>Silvanigrellaceae</taxon>
        <taxon>Silvanigrella</taxon>
    </lineage>
</organism>
<dbReference type="EMBL" id="CP017834">
    <property type="protein sequence ID" value="APJ03814.1"/>
    <property type="molecule type" value="Genomic_DNA"/>
</dbReference>
<evidence type="ECO:0000259" key="1">
    <source>
        <dbReference type="Pfam" id="PF12849"/>
    </source>
</evidence>
<dbReference type="AlphaFoldDB" id="A0A1L4D0V2"/>
<dbReference type="Pfam" id="PF12849">
    <property type="entry name" value="PBP_like_2"/>
    <property type="match status" value="1"/>
</dbReference>
<dbReference type="PANTHER" id="PTHR37945">
    <property type="entry name" value="EXTRACELLULAR TUNGSTATE BINDING PROTEIN"/>
    <property type="match status" value="1"/>
</dbReference>
<sequence>MKIFKLNSILFLFYSNFILNISSNSQTINTNKINESPTEIYGNHKNEIKIKISNGGAGPTGIIKALAEDYLSQNIDKKFAIAWYQNISLNSLNLLKGKKVDIALVYEPIDAHKSVKEGLTSHYTLIFYDHFLIVGPKKNKANINRSDSPSAAFAKIAKYGEQQNSKKLFLSRNDFSGTNIKERLIWTLIQKAPFEEDNSHWYFKYSTFPMEALLKADKEEMYTITDWGTWLNAAKKMKNTEIFIRGGDDLLNPCVALLQNNPSKEALDFLSYLKSDRAQKIIANHGKEKFESQSFFTSAHQPEFENKL</sequence>
<feature type="domain" description="PBP" evidence="1">
    <location>
        <begin position="62"/>
        <end position="276"/>
    </location>
</feature>
<dbReference type="RefSeq" id="WP_148697558.1">
    <property type="nucleotide sequence ID" value="NZ_CP017834.1"/>
</dbReference>
<keyword evidence="3" id="KW-1185">Reference proteome</keyword>
<dbReference type="SUPFAM" id="SSF53850">
    <property type="entry name" value="Periplasmic binding protein-like II"/>
    <property type="match status" value="1"/>
</dbReference>